<feature type="compositionally biased region" description="Low complexity" evidence="1">
    <location>
        <begin position="278"/>
        <end position="288"/>
    </location>
</feature>
<reference evidence="2 3" key="1">
    <citation type="journal article" date="2016" name="Mol. Biol. Evol.">
        <title>Comparative Genomics of Early-Diverging Mushroom-Forming Fungi Provides Insights into the Origins of Lignocellulose Decay Capabilities.</title>
        <authorList>
            <person name="Nagy L.G."/>
            <person name="Riley R."/>
            <person name="Tritt A."/>
            <person name="Adam C."/>
            <person name="Daum C."/>
            <person name="Floudas D."/>
            <person name="Sun H."/>
            <person name="Yadav J.S."/>
            <person name="Pangilinan J."/>
            <person name="Larsson K.H."/>
            <person name="Matsuura K."/>
            <person name="Barry K."/>
            <person name="Labutti K."/>
            <person name="Kuo R."/>
            <person name="Ohm R.A."/>
            <person name="Bhattacharya S.S."/>
            <person name="Shirouzu T."/>
            <person name="Yoshinaga Y."/>
            <person name="Martin F.M."/>
            <person name="Grigoriev I.V."/>
            <person name="Hibbett D.S."/>
        </authorList>
    </citation>
    <scope>NUCLEOTIDE SEQUENCE [LARGE SCALE GENOMIC DNA]</scope>
    <source>
        <strain evidence="2 3">L-15889</strain>
    </source>
</reference>
<dbReference type="PANTHER" id="PTHR34693">
    <property type="entry name" value="PROTEIN PAR32"/>
    <property type="match status" value="1"/>
</dbReference>
<dbReference type="EMBL" id="KV429095">
    <property type="protein sequence ID" value="KZT66057.1"/>
    <property type="molecule type" value="Genomic_DNA"/>
</dbReference>
<feature type="region of interest" description="Disordered" evidence="1">
    <location>
        <begin position="145"/>
        <end position="177"/>
    </location>
</feature>
<dbReference type="Proteomes" id="UP000076727">
    <property type="component" value="Unassembled WGS sequence"/>
</dbReference>
<name>A0A165MSB3_9APHY</name>
<accession>A0A165MSB3</accession>
<feature type="compositionally biased region" description="Low complexity" evidence="1">
    <location>
        <begin position="231"/>
        <end position="247"/>
    </location>
</feature>
<feature type="compositionally biased region" description="Basic residues" evidence="1">
    <location>
        <begin position="164"/>
        <end position="173"/>
    </location>
</feature>
<protein>
    <submittedName>
        <fullName evidence="2">Uncharacterized protein</fullName>
    </submittedName>
</protein>
<organism evidence="2 3">
    <name type="scientific">Daedalea quercina L-15889</name>
    <dbReference type="NCBI Taxonomy" id="1314783"/>
    <lineage>
        <taxon>Eukaryota</taxon>
        <taxon>Fungi</taxon>
        <taxon>Dikarya</taxon>
        <taxon>Basidiomycota</taxon>
        <taxon>Agaricomycotina</taxon>
        <taxon>Agaricomycetes</taxon>
        <taxon>Polyporales</taxon>
        <taxon>Fomitopsis</taxon>
    </lineage>
</organism>
<feature type="region of interest" description="Disordered" evidence="1">
    <location>
        <begin position="231"/>
        <end position="299"/>
    </location>
</feature>
<feature type="region of interest" description="Disordered" evidence="1">
    <location>
        <begin position="372"/>
        <end position="391"/>
    </location>
</feature>
<evidence type="ECO:0000313" key="3">
    <source>
        <dbReference type="Proteomes" id="UP000076727"/>
    </source>
</evidence>
<dbReference type="STRING" id="1314783.A0A165MSB3"/>
<keyword evidence="3" id="KW-1185">Reference proteome</keyword>
<dbReference type="InterPro" id="IPR053203">
    <property type="entry name" value="Cisplatin_resist-associated"/>
</dbReference>
<evidence type="ECO:0000313" key="2">
    <source>
        <dbReference type="EMBL" id="KZT66057.1"/>
    </source>
</evidence>
<dbReference type="Pfam" id="PF12223">
    <property type="entry name" value="DUF3602"/>
    <property type="match status" value="1"/>
</dbReference>
<dbReference type="InterPro" id="IPR022024">
    <property type="entry name" value="DUF3602"/>
</dbReference>
<proteinExistence type="predicted"/>
<feature type="region of interest" description="Disordered" evidence="1">
    <location>
        <begin position="74"/>
        <end position="99"/>
    </location>
</feature>
<evidence type="ECO:0000256" key="1">
    <source>
        <dbReference type="SAM" id="MobiDB-lite"/>
    </source>
</evidence>
<feature type="compositionally biased region" description="Low complexity" evidence="1">
    <location>
        <begin position="257"/>
        <end position="270"/>
    </location>
</feature>
<feature type="compositionally biased region" description="Low complexity" evidence="1">
    <location>
        <begin position="1"/>
        <end position="36"/>
    </location>
</feature>
<dbReference type="OrthoDB" id="2803812at2759"/>
<sequence>MASATTSDTASIISRTSKASSSSSSSSLSSTSSNFSRRTRSSGRGGVGNIKHSSTECLSIAEAVEPDDAVSIANGREAPANKPDSAHSTGRNGVGNIKSSTIVREASRVTSLGALTAELVSAQEETQTRYERMLVIASQEEARLGRRSYGRGGAGNSGSPSKPKAPKSPKAAKARSASRLLNYGSLRISQRNPVKLDAPIPEESETAETTIKISKKDLGKLRRAFSRSLLARRTVPATEPTAATATPSTPPKTPVNLSALSSPCSAPSSPEIHSGCVSTPPSSAPSSPLMKGRGAATSSPDSAAAVVGVTIANADDKPGLIVFPQDEDTLALQLAALQLRKGLEPHEKRTTLPALRSDAESISYADLEWMEGEWPDEADGENEGDDEDELDFEDEGIIEDEKDDFIGVSESLNLNEVMYALLDEAQRR</sequence>
<feature type="region of interest" description="Disordered" evidence="1">
    <location>
        <begin position="1"/>
        <end position="53"/>
    </location>
</feature>
<dbReference type="PANTHER" id="PTHR34693:SF1">
    <property type="entry name" value="PROTEIN PAR32"/>
    <property type="match status" value="1"/>
</dbReference>
<dbReference type="AlphaFoldDB" id="A0A165MSB3"/>
<feature type="compositionally biased region" description="Polar residues" evidence="1">
    <location>
        <begin position="86"/>
        <end position="99"/>
    </location>
</feature>
<gene>
    <name evidence="2" type="ORF">DAEQUDRAFT_768309</name>
</gene>